<gene>
    <name evidence="1" type="ORF">AMTR_s00009p00126120</name>
</gene>
<dbReference type="Gramene" id="ERM94881">
    <property type="protein sequence ID" value="ERM94881"/>
    <property type="gene ID" value="AMTR_s00009p00126120"/>
</dbReference>
<evidence type="ECO:0000313" key="2">
    <source>
        <dbReference type="Proteomes" id="UP000017836"/>
    </source>
</evidence>
<name>W1NHC6_AMBTC</name>
<dbReference type="Proteomes" id="UP000017836">
    <property type="component" value="Unassembled WGS sequence"/>
</dbReference>
<evidence type="ECO:0000313" key="1">
    <source>
        <dbReference type="EMBL" id="ERM94881.1"/>
    </source>
</evidence>
<organism evidence="1 2">
    <name type="scientific">Amborella trichopoda</name>
    <dbReference type="NCBI Taxonomy" id="13333"/>
    <lineage>
        <taxon>Eukaryota</taxon>
        <taxon>Viridiplantae</taxon>
        <taxon>Streptophyta</taxon>
        <taxon>Embryophyta</taxon>
        <taxon>Tracheophyta</taxon>
        <taxon>Spermatophyta</taxon>
        <taxon>Magnoliopsida</taxon>
        <taxon>Amborellales</taxon>
        <taxon>Amborellaceae</taxon>
        <taxon>Amborella</taxon>
    </lineage>
</organism>
<proteinExistence type="predicted"/>
<sequence length="73" mass="8367">MDFISPIVDIVSKYVIDPLVSQIGYLLHLKRNVETLVGVTEILKAMRDDKQHDIDAVERDGRVLTYAARNWLV</sequence>
<protein>
    <submittedName>
        <fullName evidence="1">Uncharacterized protein</fullName>
    </submittedName>
</protein>
<keyword evidence="2" id="KW-1185">Reference proteome</keyword>
<reference evidence="2" key="1">
    <citation type="journal article" date="2013" name="Science">
        <title>The Amborella genome and the evolution of flowering plants.</title>
        <authorList>
            <consortium name="Amborella Genome Project"/>
        </authorList>
    </citation>
    <scope>NUCLEOTIDE SEQUENCE [LARGE SCALE GENOMIC DNA]</scope>
</reference>
<dbReference type="AlphaFoldDB" id="W1NHC6"/>
<accession>W1NHC6</accession>
<dbReference type="EMBL" id="KI397501">
    <property type="protein sequence ID" value="ERM94881.1"/>
    <property type="molecule type" value="Genomic_DNA"/>
</dbReference>
<dbReference type="HOGENOM" id="CLU_2708102_0_0_1"/>